<comment type="caution">
    <text evidence="1">The sequence shown here is derived from an EMBL/GenBank/DDBJ whole genome shotgun (WGS) entry which is preliminary data.</text>
</comment>
<proteinExistence type="predicted"/>
<dbReference type="STRING" id="158441.A0A226ER39"/>
<protein>
    <submittedName>
        <fullName evidence="1">Uncharacterized protein</fullName>
    </submittedName>
</protein>
<dbReference type="InterPro" id="IPR032801">
    <property type="entry name" value="PXL2A/B/C"/>
</dbReference>
<dbReference type="OMA" id="FRIDTEW"/>
<dbReference type="EMBL" id="LNIX01000002">
    <property type="protein sequence ID" value="OXA59504.1"/>
    <property type="molecule type" value="Genomic_DNA"/>
</dbReference>
<dbReference type="Pfam" id="PF13911">
    <property type="entry name" value="AhpC-TSA_2"/>
    <property type="match status" value="1"/>
</dbReference>
<organism evidence="1 2">
    <name type="scientific">Folsomia candida</name>
    <name type="common">Springtail</name>
    <dbReference type="NCBI Taxonomy" id="158441"/>
    <lineage>
        <taxon>Eukaryota</taxon>
        <taxon>Metazoa</taxon>
        <taxon>Ecdysozoa</taxon>
        <taxon>Arthropoda</taxon>
        <taxon>Hexapoda</taxon>
        <taxon>Collembola</taxon>
        <taxon>Entomobryomorpha</taxon>
        <taxon>Isotomoidea</taxon>
        <taxon>Isotomidae</taxon>
        <taxon>Proisotominae</taxon>
        <taxon>Folsomia</taxon>
    </lineage>
</organism>
<gene>
    <name evidence="1" type="ORF">Fcan01_05395</name>
</gene>
<sequence>MERLDSKSIIEILEKFGTSVKDLIQSLKIISENGLDVLIENHMSEVFLIYTHCYNLLAQLECSDFASVDNILQASRCEDVVTATNAYFNTIVDWDRFVADLDRKYIEELRKTEVHARQIRNDASFELEDLLGGQKLTESDCQVVIIGYGKVDSAKCWKTDVGHAFNFPVYVDIDRISYAKFSMDRSFSKVCLSSAVSTYVEDFLLKKIPKPFGDNHYEGDDPLQNGGDIIFDQTGQVVYKHLGDAANRPNIKDVIGKLKPTNIN</sequence>
<dbReference type="Gene3D" id="3.40.30.10">
    <property type="entry name" value="Glutaredoxin"/>
    <property type="match status" value="1"/>
</dbReference>
<evidence type="ECO:0000313" key="1">
    <source>
        <dbReference type="EMBL" id="OXA59504.1"/>
    </source>
</evidence>
<keyword evidence="2" id="KW-1185">Reference proteome</keyword>
<name>A0A226ER39_FOLCA</name>
<evidence type="ECO:0000313" key="2">
    <source>
        <dbReference type="Proteomes" id="UP000198287"/>
    </source>
</evidence>
<dbReference type="AlphaFoldDB" id="A0A226ER39"/>
<dbReference type="Proteomes" id="UP000198287">
    <property type="component" value="Unassembled WGS sequence"/>
</dbReference>
<reference evidence="1 2" key="1">
    <citation type="submission" date="2015-12" db="EMBL/GenBank/DDBJ databases">
        <title>The genome of Folsomia candida.</title>
        <authorList>
            <person name="Faddeeva A."/>
            <person name="Derks M.F."/>
            <person name="Anvar Y."/>
            <person name="Smit S."/>
            <person name="Van Straalen N."/>
            <person name="Roelofs D."/>
        </authorList>
    </citation>
    <scope>NUCLEOTIDE SEQUENCE [LARGE SCALE GENOMIC DNA]</scope>
    <source>
        <strain evidence="1 2">VU population</strain>
        <tissue evidence="1">Whole body</tissue>
    </source>
</reference>
<accession>A0A226ER39</accession>